<accession>A0ACC0L7G6</accession>
<dbReference type="EMBL" id="CM046400">
    <property type="protein sequence ID" value="KAI8524274.1"/>
    <property type="molecule type" value="Genomic_DNA"/>
</dbReference>
<comment type="caution">
    <text evidence="1">The sequence shown here is derived from an EMBL/GenBank/DDBJ whole genome shotgun (WGS) entry which is preliminary data.</text>
</comment>
<protein>
    <submittedName>
        <fullName evidence="1">Uncharacterized protein</fullName>
    </submittedName>
</protein>
<reference evidence="1" key="1">
    <citation type="submission" date="2022-02" db="EMBL/GenBank/DDBJ databases">
        <title>Plant Genome Project.</title>
        <authorList>
            <person name="Zhang R.-G."/>
        </authorList>
    </citation>
    <scope>NUCLEOTIDE SEQUENCE</scope>
    <source>
        <strain evidence="1">AT1</strain>
    </source>
</reference>
<proteinExistence type="predicted"/>
<keyword evidence="2" id="KW-1185">Reference proteome</keyword>
<dbReference type="Proteomes" id="UP001062846">
    <property type="component" value="Chromosome 13"/>
</dbReference>
<sequence>MLSFGSSYLLLFVILHVLNLRSVIMHILNLPRSFYYSWNRSDWAETIGFCPVRRLPKFCCMCVVAVLLLLLFCFCFTASLLLFYCCFCYDSFSLRDDQASVLDDDKNYKRKRNEKIKRNNEICESHGVKSIATPFVGSVQQRKRVTAENGKRTRVELEDDGYRLSRDEDDPGHDSESVDSFEQALEMPRGCQRAPQSHPEPQSCATMISERVTRSTPQPNMDTQALPPPIVQPQSEALANNNVVLTVRRTRGPTRGKLAQRVIDKDGRLKVPIPPQFCAAVGEHASKLASKIGYEVRTHVMDLGVRRWKALDDSVKGPILQRLTDKFELQGDPIDVDKAVATQCGRRISNYTYKLKKKYDKLVKAKGAEYARSNPPGGVKPEQWTSLIDKKWNDKKWQKQSKANTNNRSDKKSKHICGSKSLPVRVVEMMEGTDGAVPALGKIYKSTHFNADTNEWIAPECEDIHDEIIRIEAEHNSQDGAVPITQGELSVKVFKAKSGYFKGLGMRPSSTVRSTIVESVNNNEYVTHLEKKVDEQDELIQEQGEKIQVQAEGIEAANATITELVEAKEQQGRALASVLEYLKNQGYTGYWGKYFPLYESDRAIPYFPIRLGPPRESNEKRYFNWAKEKERELTLSLRKEEWQVEFPLQQFPNLGC</sequence>
<gene>
    <name evidence="1" type="ORF">RHMOL_Rhmol13G0137700</name>
</gene>
<name>A0ACC0L7G6_RHOML</name>
<evidence type="ECO:0000313" key="2">
    <source>
        <dbReference type="Proteomes" id="UP001062846"/>
    </source>
</evidence>
<evidence type="ECO:0000313" key="1">
    <source>
        <dbReference type="EMBL" id="KAI8524274.1"/>
    </source>
</evidence>
<organism evidence="1 2">
    <name type="scientific">Rhododendron molle</name>
    <name type="common">Chinese azalea</name>
    <name type="synonym">Azalea mollis</name>
    <dbReference type="NCBI Taxonomy" id="49168"/>
    <lineage>
        <taxon>Eukaryota</taxon>
        <taxon>Viridiplantae</taxon>
        <taxon>Streptophyta</taxon>
        <taxon>Embryophyta</taxon>
        <taxon>Tracheophyta</taxon>
        <taxon>Spermatophyta</taxon>
        <taxon>Magnoliopsida</taxon>
        <taxon>eudicotyledons</taxon>
        <taxon>Gunneridae</taxon>
        <taxon>Pentapetalae</taxon>
        <taxon>asterids</taxon>
        <taxon>Ericales</taxon>
        <taxon>Ericaceae</taxon>
        <taxon>Ericoideae</taxon>
        <taxon>Rhodoreae</taxon>
        <taxon>Rhododendron</taxon>
    </lineage>
</organism>